<protein>
    <submittedName>
        <fullName evidence="1">Uncharacterized protein</fullName>
    </submittedName>
</protein>
<evidence type="ECO:0000313" key="1">
    <source>
        <dbReference type="EMBL" id="KFJ02375.1"/>
    </source>
</evidence>
<sequence length="57" mass="6808">MIYTCICMKMAEYQGFHDSSYRVCSQFRRRLLDWIRFWCPISGSVRVTDDNSVRAHA</sequence>
<organism evidence="1 2">
    <name type="scientific">Bifidobacterium thermacidophilum subsp. thermacidophilum</name>
    <dbReference type="NCBI Taxonomy" id="79262"/>
    <lineage>
        <taxon>Bacteria</taxon>
        <taxon>Bacillati</taxon>
        <taxon>Actinomycetota</taxon>
        <taxon>Actinomycetes</taxon>
        <taxon>Bifidobacteriales</taxon>
        <taxon>Bifidobacteriaceae</taxon>
        <taxon>Bifidobacterium</taxon>
    </lineage>
</organism>
<accession>A0A087E3M4</accession>
<gene>
    <name evidence="1" type="ORF">THER5_0548</name>
</gene>
<name>A0A087E3M4_9BIFI</name>
<comment type="caution">
    <text evidence="1">The sequence shown here is derived from an EMBL/GenBank/DDBJ whole genome shotgun (WGS) entry which is preliminary data.</text>
</comment>
<evidence type="ECO:0000313" key="2">
    <source>
        <dbReference type="Proteomes" id="UP000029003"/>
    </source>
</evidence>
<dbReference type="EMBL" id="JGZT01000007">
    <property type="protein sequence ID" value="KFJ02375.1"/>
    <property type="molecule type" value="Genomic_DNA"/>
</dbReference>
<dbReference type="Proteomes" id="UP000029003">
    <property type="component" value="Unassembled WGS sequence"/>
</dbReference>
<reference evidence="1 2" key="1">
    <citation type="submission" date="2014-03" db="EMBL/GenBank/DDBJ databases">
        <title>Genomics of Bifidobacteria.</title>
        <authorList>
            <person name="Ventura M."/>
            <person name="Milani C."/>
            <person name="Lugli G.A."/>
        </authorList>
    </citation>
    <scope>NUCLEOTIDE SEQUENCE [LARGE SCALE GENOMIC DNA]</scope>
    <source>
        <strain evidence="1 2">LMG 21395</strain>
    </source>
</reference>
<proteinExistence type="predicted"/>
<dbReference type="AlphaFoldDB" id="A0A087E3M4"/>